<dbReference type="Gene3D" id="2.60.120.330">
    <property type="entry name" value="B-lactam Antibiotic, Isopenicillin N Synthase, Chain"/>
    <property type="match status" value="1"/>
</dbReference>
<dbReference type="InterPro" id="IPR027443">
    <property type="entry name" value="IPNS-like_sf"/>
</dbReference>
<evidence type="ECO:0000259" key="4">
    <source>
        <dbReference type="Pfam" id="PF05118"/>
    </source>
</evidence>
<sequence>MNQPARQSKVAHNPPDAERYIRPKQKRLIRLGKRLRDPVNRLLAGQSKVGDAPIIDPALVPGLNEVAHQWAAMRAEIAPLMREREAIPPLGRISPDHRRIASTPAWKSFFFQGYGYHVEQNEARCPTIVEAISRIPGVVVAFLSIMEPGTHVPRHRGLTKSWLNCHLPLMLPDDDGRCEIAINDKIVQWRKGEWLVFDETYPHEVWNQSGEPRVVLLLQVQRQMRLAGHLASRALYHAIRHSSFVGDVRKSVGK</sequence>
<keyword evidence="2" id="KW-0223">Dioxygenase</keyword>
<evidence type="ECO:0000256" key="3">
    <source>
        <dbReference type="ARBA" id="ARBA00023002"/>
    </source>
</evidence>
<proteinExistence type="inferred from homology"/>
<comment type="caution">
    <text evidence="5">The sequence shown here is derived from an EMBL/GenBank/DDBJ whole genome shotgun (WGS) entry which is preliminary data.</text>
</comment>
<dbReference type="PANTHER" id="PTHR46332:SF5">
    <property type="entry name" value="ASPARTATE BETA-HYDROXYLASE DOMAIN CONTAINING 2"/>
    <property type="match status" value="1"/>
</dbReference>
<evidence type="ECO:0000256" key="2">
    <source>
        <dbReference type="ARBA" id="ARBA00022964"/>
    </source>
</evidence>
<dbReference type="Proteomes" id="UP000468943">
    <property type="component" value="Unassembled WGS sequence"/>
</dbReference>
<dbReference type="InterPro" id="IPR007803">
    <property type="entry name" value="Asp/Arg/Pro-Hydrxlase"/>
</dbReference>
<dbReference type="Pfam" id="PF05118">
    <property type="entry name" value="Asp_Arg_Hydrox"/>
    <property type="match status" value="1"/>
</dbReference>
<dbReference type="SUPFAM" id="SSF51197">
    <property type="entry name" value="Clavaminate synthase-like"/>
    <property type="match status" value="1"/>
</dbReference>
<organism evidence="5 6">
    <name type="scientific">Pontixanthobacter gangjinensis</name>
    <dbReference type="NCBI Taxonomy" id="1028742"/>
    <lineage>
        <taxon>Bacteria</taxon>
        <taxon>Pseudomonadati</taxon>
        <taxon>Pseudomonadota</taxon>
        <taxon>Alphaproteobacteria</taxon>
        <taxon>Sphingomonadales</taxon>
        <taxon>Erythrobacteraceae</taxon>
        <taxon>Pontixanthobacter</taxon>
    </lineage>
</organism>
<dbReference type="InterPro" id="IPR051821">
    <property type="entry name" value="Asp/Asn_beta-hydroxylase"/>
</dbReference>
<dbReference type="AlphaFoldDB" id="A0A6I4SIR3"/>
<reference evidence="5 6" key="1">
    <citation type="submission" date="2019-12" db="EMBL/GenBank/DDBJ databases">
        <title>Genomic-based taxomic classification of the family Erythrobacteraceae.</title>
        <authorList>
            <person name="Xu L."/>
        </authorList>
    </citation>
    <scope>NUCLEOTIDE SEQUENCE [LARGE SCALE GENOMIC DNA]</scope>
    <source>
        <strain evidence="5 6">JCM 17802</strain>
    </source>
</reference>
<accession>A0A6I4SIR3</accession>
<dbReference type="PANTHER" id="PTHR46332">
    <property type="entry name" value="ASPARTATE BETA-HYDROXYLASE DOMAIN-CONTAINING PROTEIN 2"/>
    <property type="match status" value="1"/>
</dbReference>
<dbReference type="OrthoDB" id="21665at2"/>
<comment type="similarity">
    <text evidence="1">Belongs to the aspartyl/asparaginyl beta-hydroxylase family.</text>
</comment>
<evidence type="ECO:0000313" key="6">
    <source>
        <dbReference type="Proteomes" id="UP000468943"/>
    </source>
</evidence>
<evidence type="ECO:0000256" key="1">
    <source>
        <dbReference type="ARBA" id="ARBA00007730"/>
    </source>
</evidence>
<dbReference type="GO" id="GO:0051213">
    <property type="term" value="F:dioxygenase activity"/>
    <property type="evidence" value="ECO:0007669"/>
    <property type="project" value="UniProtKB-KW"/>
</dbReference>
<dbReference type="EMBL" id="WTYS01000001">
    <property type="protein sequence ID" value="MXO55434.1"/>
    <property type="molecule type" value="Genomic_DNA"/>
</dbReference>
<keyword evidence="3" id="KW-0560">Oxidoreductase</keyword>
<gene>
    <name evidence="5" type="ORF">GRI36_00930</name>
</gene>
<name>A0A6I4SIR3_9SPHN</name>
<feature type="domain" description="Aspartyl/asparaginy/proline hydroxylase" evidence="4">
    <location>
        <begin position="68"/>
        <end position="222"/>
    </location>
</feature>
<keyword evidence="6" id="KW-1185">Reference proteome</keyword>
<dbReference type="RefSeq" id="WP_160596758.1">
    <property type="nucleotide sequence ID" value="NZ_WTYS01000001.1"/>
</dbReference>
<evidence type="ECO:0000313" key="5">
    <source>
        <dbReference type="EMBL" id="MXO55434.1"/>
    </source>
</evidence>
<protein>
    <submittedName>
        <fullName evidence="5">Aspartyl/asparaginyl beta-hydroxylase domain-containing protein</fullName>
    </submittedName>
</protein>